<dbReference type="GO" id="GO:0005737">
    <property type="term" value="C:cytoplasm"/>
    <property type="evidence" value="ECO:0007669"/>
    <property type="project" value="UniProtKB-SubCell"/>
</dbReference>
<evidence type="ECO:0000256" key="4">
    <source>
        <dbReference type="ARBA" id="ARBA00022832"/>
    </source>
</evidence>
<dbReference type="AlphaFoldDB" id="A0A845DWJ9"/>
<comment type="subcellular location">
    <subcellularLocation>
        <location evidence="8">Cytoplasm</location>
    </subcellularLocation>
</comment>
<dbReference type="SUPFAM" id="SSF56214">
    <property type="entry name" value="4'-phosphopantetheinyl transferase"/>
    <property type="match status" value="1"/>
</dbReference>
<sequence>MIKGIGIDMVEIDRIKQSIKRQPRFVQRILTENEYQRCLALQEQRQAEFAAGRFAAKEAFAKAAGTGIGALSFQDMEILASENGAPLMTAKGYETCRIWVSITHSRSHAVAQVVLEEAGRE</sequence>
<dbReference type="InterPro" id="IPR037143">
    <property type="entry name" value="4-PPantetheinyl_Trfase_dom_sf"/>
</dbReference>
<keyword evidence="8" id="KW-0963">Cytoplasm</keyword>
<dbReference type="InterPro" id="IPR002582">
    <property type="entry name" value="ACPS"/>
</dbReference>
<protein>
    <recommendedName>
        <fullName evidence="8">Holo-[acyl-carrier-protein] synthase</fullName>
        <shortName evidence="8">Holo-ACP synthase</shortName>
        <ecNumber evidence="8">2.7.8.7</ecNumber>
    </recommendedName>
    <alternativeName>
        <fullName evidence="8">4'-phosphopantetheinyl transferase AcpS</fullName>
    </alternativeName>
</protein>
<dbReference type="GO" id="GO:0000287">
    <property type="term" value="F:magnesium ion binding"/>
    <property type="evidence" value="ECO:0007669"/>
    <property type="project" value="UniProtKB-UniRule"/>
</dbReference>
<evidence type="ECO:0000313" key="10">
    <source>
        <dbReference type="EMBL" id="MYL21776.1"/>
    </source>
</evidence>
<keyword evidence="4 8" id="KW-0276">Fatty acid metabolism</keyword>
<dbReference type="GO" id="GO:0006633">
    <property type="term" value="P:fatty acid biosynthetic process"/>
    <property type="evidence" value="ECO:0007669"/>
    <property type="project" value="UniProtKB-UniRule"/>
</dbReference>
<feature type="binding site" evidence="8">
    <location>
        <position position="58"/>
    </location>
    <ligand>
        <name>Mg(2+)</name>
        <dbReference type="ChEBI" id="CHEBI:18420"/>
    </ligand>
</feature>
<keyword evidence="1 8" id="KW-0444">Lipid biosynthesis</keyword>
<keyword evidence="5 8" id="KW-0460">Magnesium</keyword>
<evidence type="ECO:0000256" key="8">
    <source>
        <dbReference type="HAMAP-Rule" id="MF_00101"/>
    </source>
</evidence>
<dbReference type="InterPro" id="IPR008278">
    <property type="entry name" value="4-PPantetheinyl_Trfase_dom"/>
</dbReference>
<dbReference type="Gene3D" id="3.90.470.20">
    <property type="entry name" value="4'-phosphopantetheinyl transferase domain"/>
    <property type="match status" value="1"/>
</dbReference>
<keyword evidence="2 8" id="KW-0808">Transferase</keyword>
<keyword evidence="7 8" id="KW-0275">Fatty acid biosynthesis</keyword>
<evidence type="ECO:0000313" key="11">
    <source>
        <dbReference type="Proteomes" id="UP000460949"/>
    </source>
</evidence>
<dbReference type="Proteomes" id="UP000460949">
    <property type="component" value="Unassembled WGS sequence"/>
</dbReference>
<dbReference type="OrthoDB" id="517356at2"/>
<evidence type="ECO:0000256" key="2">
    <source>
        <dbReference type="ARBA" id="ARBA00022679"/>
    </source>
</evidence>
<evidence type="ECO:0000256" key="3">
    <source>
        <dbReference type="ARBA" id="ARBA00022723"/>
    </source>
</evidence>
<keyword evidence="3 8" id="KW-0479">Metal-binding</keyword>
<accession>A0A845DWJ9</accession>
<dbReference type="InterPro" id="IPR004568">
    <property type="entry name" value="Ppantetheine-prot_Trfase_dom"/>
</dbReference>
<dbReference type="RefSeq" id="WP_160839716.1">
    <property type="nucleotide sequence ID" value="NZ_WMET01000006.1"/>
</dbReference>
<name>A0A845DWJ9_9BACI</name>
<reference evidence="10 11" key="1">
    <citation type="submission" date="2019-11" db="EMBL/GenBank/DDBJ databases">
        <title>Genome sequences of 17 halophilic strains isolated from different environments.</title>
        <authorList>
            <person name="Furrow R.E."/>
        </authorList>
    </citation>
    <scope>NUCLEOTIDE SEQUENCE [LARGE SCALE GENOMIC DNA]</scope>
    <source>
        <strain evidence="10 11">22511_23_Filter</strain>
    </source>
</reference>
<organism evidence="10 11">
    <name type="scientific">Halobacillus litoralis</name>
    <dbReference type="NCBI Taxonomy" id="45668"/>
    <lineage>
        <taxon>Bacteria</taxon>
        <taxon>Bacillati</taxon>
        <taxon>Bacillota</taxon>
        <taxon>Bacilli</taxon>
        <taxon>Bacillales</taxon>
        <taxon>Bacillaceae</taxon>
        <taxon>Halobacillus</taxon>
    </lineage>
</organism>
<proteinExistence type="inferred from homology"/>
<evidence type="ECO:0000256" key="5">
    <source>
        <dbReference type="ARBA" id="ARBA00022842"/>
    </source>
</evidence>
<evidence type="ECO:0000259" key="9">
    <source>
        <dbReference type="Pfam" id="PF01648"/>
    </source>
</evidence>
<feature type="domain" description="4'-phosphopantetheinyl transferase" evidence="9">
    <location>
        <begin position="4"/>
        <end position="111"/>
    </location>
</feature>
<dbReference type="GO" id="GO:0008897">
    <property type="term" value="F:holo-[acyl-carrier-protein] synthase activity"/>
    <property type="evidence" value="ECO:0007669"/>
    <property type="project" value="UniProtKB-UniRule"/>
</dbReference>
<comment type="similarity">
    <text evidence="8">Belongs to the P-Pant transferase superfamily. AcpS family.</text>
</comment>
<comment type="function">
    <text evidence="8">Transfers the 4'-phosphopantetheine moiety from coenzyme A to a Ser of acyl-carrier-protein.</text>
</comment>
<evidence type="ECO:0000256" key="1">
    <source>
        <dbReference type="ARBA" id="ARBA00022516"/>
    </source>
</evidence>
<comment type="cofactor">
    <cofactor evidence="8">
        <name>Mg(2+)</name>
        <dbReference type="ChEBI" id="CHEBI:18420"/>
    </cofactor>
</comment>
<evidence type="ECO:0000256" key="6">
    <source>
        <dbReference type="ARBA" id="ARBA00023098"/>
    </source>
</evidence>
<dbReference type="NCBIfam" id="TIGR00516">
    <property type="entry name" value="acpS"/>
    <property type="match status" value="1"/>
</dbReference>
<evidence type="ECO:0000256" key="7">
    <source>
        <dbReference type="ARBA" id="ARBA00023160"/>
    </source>
</evidence>
<dbReference type="EMBL" id="WMET01000006">
    <property type="protein sequence ID" value="MYL21776.1"/>
    <property type="molecule type" value="Genomic_DNA"/>
</dbReference>
<dbReference type="NCBIfam" id="TIGR00556">
    <property type="entry name" value="pantethn_trn"/>
    <property type="match status" value="1"/>
</dbReference>
<comment type="catalytic activity">
    <reaction evidence="8">
        <text>apo-[ACP] + CoA = holo-[ACP] + adenosine 3',5'-bisphosphate + H(+)</text>
        <dbReference type="Rhea" id="RHEA:12068"/>
        <dbReference type="Rhea" id="RHEA-COMP:9685"/>
        <dbReference type="Rhea" id="RHEA-COMP:9690"/>
        <dbReference type="ChEBI" id="CHEBI:15378"/>
        <dbReference type="ChEBI" id="CHEBI:29999"/>
        <dbReference type="ChEBI" id="CHEBI:57287"/>
        <dbReference type="ChEBI" id="CHEBI:58343"/>
        <dbReference type="ChEBI" id="CHEBI:64479"/>
        <dbReference type="EC" id="2.7.8.7"/>
    </reaction>
</comment>
<dbReference type="HAMAP" id="MF_00101">
    <property type="entry name" value="AcpS"/>
    <property type="match status" value="1"/>
</dbReference>
<keyword evidence="6 8" id="KW-0443">Lipid metabolism</keyword>
<comment type="caution">
    <text evidence="10">The sequence shown here is derived from an EMBL/GenBank/DDBJ whole genome shotgun (WGS) entry which is preliminary data.</text>
</comment>
<feature type="binding site" evidence="8">
    <location>
        <position position="8"/>
    </location>
    <ligand>
        <name>Mg(2+)</name>
        <dbReference type="ChEBI" id="CHEBI:18420"/>
    </ligand>
</feature>
<dbReference type="Pfam" id="PF01648">
    <property type="entry name" value="ACPS"/>
    <property type="match status" value="1"/>
</dbReference>
<gene>
    <name evidence="8" type="primary">acpS</name>
    <name evidence="10" type="ORF">GLW04_17895</name>
</gene>
<dbReference type="EC" id="2.7.8.7" evidence="8"/>